<dbReference type="InterPro" id="IPR046350">
    <property type="entry name" value="Cystatin_sf"/>
</dbReference>
<reference evidence="7" key="1">
    <citation type="journal article" date="2016" name="Nature">
        <title>The genome of the seagrass Zostera marina reveals angiosperm adaptation to the sea.</title>
        <authorList>
            <person name="Olsen J.L."/>
            <person name="Rouze P."/>
            <person name="Verhelst B."/>
            <person name="Lin Y.-C."/>
            <person name="Bayer T."/>
            <person name="Collen J."/>
            <person name="Dattolo E."/>
            <person name="De Paoli E."/>
            <person name="Dittami S."/>
            <person name="Maumus F."/>
            <person name="Michel G."/>
            <person name="Kersting A."/>
            <person name="Lauritano C."/>
            <person name="Lohaus R."/>
            <person name="Toepel M."/>
            <person name="Tonon T."/>
            <person name="Vanneste K."/>
            <person name="Amirebrahimi M."/>
            <person name="Brakel J."/>
            <person name="Bostroem C."/>
            <person name="Chovatia M."/>
            <person name="Grimwood J."/>
            <person name="Jenkins J.W."/>
            <person name="Jueterbock A."/>
            <person name="Mraz A."/>
            <person name="Stam W.T."/>
            <person name="Tice H."/>
            <person name="Bornberg-Bauer E."/>
            <person name="Green P.J."/>
            <person name="Pearson G.A."/>
            <person name="Procaccini G."/>
            <person name="Duarte C.M."/>
            <person name="Schmutz J."/>
            <person name="Reusch T.B.H."/>
            <person name="Van de Peer Y."/>
        </authorList>
    </citation>
    <scope>NUCLEOTIDE SEQUENCE [LARGE SCALE GENOMIC DNA]</scope>
    <source>
        <strain evidence="7">cv. Finnish</strain>
    </source>
</reference>
<gene>
    <name evidence="6" type="ORF">ZOSMA_94G00120</name>
</gene>
<keyword evidence="3 4" id="KW-0789">Thiol protease inhibitor</keyword>
<dbReference type="InterPro" id="IPR027214">
    <property type="entry name" value="Cystatin"/>
</dbReference>
<dbReference type="Gene3D" id="3.10.450.10">
    <property type="match status" value="2"/>
</dbReference>
<dbReference type="PANTHER" id="PTHR11413:SF103">
    <property type="entry name" value="CYSTEINE PROTEINASE INHIBITOR 12"/>
    <property type="match status" value="1"/>
</dbReference>
<evidence type="ECO:0000313" key="6">
    <source>
        <dbReference type="EMBL" id="KMZ56488.1"/>
    </source>
</evidence>
<comment type="caution">
    <text evidence="6">The sequence shown here is derived from an EMBL/GenBank/DDBJ whole genome shotgun (WGS) entry which is preliminary data.</text>
</comment>
<dbReference type="Proteomes" id="UP000036987">
    <property type="component" value="Unassembled WGS sequence"/>
</dbReference>
<evidence type="ECO:0000313" key="7">
    <source>
        <dbReference type="Proteomes" id="UP000036987"/>
    </source>
</evidence>
<evidence type="ECO:0000256" key="2">
    <source>
        <dbReference type="ARBA" id="ARBA00022690"/>
    </source>
</evidence>
<dbReference type="STRING" id="29655.A0A0K9NIM8"/>
<feature type="signal peptide" evidence="4">
    <location>
        <begin position="1"/>
        <end position="23"/>
    </location>
</feature>
<evidence type="ECO:0000256" key="1">
    <source>
        <dbReference type="ARBA" id="ARBA00007233"/>
    </source>
</evidence>
<keyword evidence="2 4" id="KW-0646">Protease inhibitor</keyword>
<feature type="domain" description="Cystatin" evidence="5">
    <location>
        <begin position="27"/>
        <end position="117"/>
    </location>
</feature>
<accession>A0A0K9NIM8</accession>
<evidence type="ECO:0000259" key="5">
    <source>
        <dbReference type="SMART" id="SM00043"/>
    </source>
</evidence>
<keyword evidence="4" id="KW-0732">Signal</keyword>
<dbReference type="InterPro" id="IPR018073">
    <property type="entry name" value="Prot_inh_cystat_CS"/>
</dbReference>
<evidence type="ECO:0000256" key="3">
    <source>
        <dbReference type="ARBA" id="ARBA00022704"/>
    </source>
</evidence>
<evidence type="ECO:0000256" key="4">
    <source>
        <dbReference type="RuleBase" id="RU362130"/>
    </source>
</evidence>
<dbReference type="PANTHER" id="PTHR11413">
    <property type="entry name" value="CYSTATIN FAMILY MEMBER"/>
    <property type="match status" value="1"/>
</dbReference>
<name>A0A0K9NIM8_ZOSMR</name>
<sequence>MAVNPCFVLFASLILGVGNFVLGSKMAKLGGVFDSVGFENSAELADLAIFAVQEHNNKENTLLEFSRIVKAKEQVVAGKLHHLTVEVVEAGEKILYEATVWVKPWLNFKELTHFNRVDQPSAVFTASDLGAVRGEHLPGWHVVSPHDPVVKDAANHAVQAIQERSNSLFPYELVEILQSKAEVIGEAAKFDMLLKVSRGDKLEKFKVEVHKNLAGNFLLNQMQMEHNSD</sequence>
<dbReference type="CDD" id="cd00042">
    <property type="entry name" value="CY"/>
    <property type="match status" value="1"/>
</dbReference>
<feature type="chain" id="PRO_5005393761" description="Cysteine proteinase inhibitor" evidence="4">
    <location>
        <begin position="24"/>
        <end position="229"/>
    </location>
</feature>
<dbReference type="SMART" id="SM00043">
    <property type="entry name" value="CY"/>
    <property type="match status" value="1"/>
</dbReference>
<proteinExistence type="inferred from homology"/>
<organism evidence="6 7">
    <name type="scientific">Zostera marina</name>
    <name type="common">Eelgrass</name>
    <dbReference type="NCBI Taxonomy" id="29655"/>
    <lineage>
        <taxon>Eukaryota</taxon>
        <taxon>Viridiplantae</taxon>
        <taxon>Streptophyta</taxon>
        <taxon>Embryophyta</taxon>
        <taxon>Tracheophyta</taxon>
        <taxon>Spermatophyta</taxon>
        <taxon>Magnoliopsida</taxon>
        <taxon>Liliopsida</taxon>
        <taxon>Zosteraceae</taxon>
        <taxon>Zostera</taxon>
    </lineage>
</organism>
<dbReference type="AlphaFoldDB" id="A0A0K9NIM8"/>
<dbReference type="OrthoDB" id="1908104at2759"/>
<protein>
    <recommendedName>
        <fullName evidence="4">Cysteine proteinase inhibitor</fullName>
    </recommendedName>
</protein>
<dbReference type="PROSITE" id="PS00287">
    <property type="entry name" value="CYSTATIN"/>
    <property type="match status" value="1"/>
</dbReference>
<comment type="similarity">
    <text evidence="1 4">Belongs to the cystatin family. Phytocystatin subfamily.</text>
</comment>
<dbReference type="Pfam" id="PF16845">
    <property type="entry name" value="SQAPI"/>
    <property type="match status" value="1"/>
</dbReference>
<dbReference type="GO" id="GO:0004869">
    <property type="term" value="F:cysteine-type endopeptidase inhibitor activity"/>
    <property type="evidence" value="ECO:0000318"/>
    <property type="project" value="GO_Central"/>
</dbReference>
<dbReference type="OMA" id="HNNKENA"/>
<dbReference type="InterPro" id="IPR000010">
    <property type="entry name" value="Cystatin_dom"/>
</dbReference>
<dbReference type="EMBL" id="LFYR01002171">
    <property type="protein sequence ID" value="KMZ56488.1"/>
    <property type="molecule type" value="Genomic_DNA"/>
</dbReference>
<dbReference type="SUPFAM" id="SSF54403">
    <property type="entry name" value="Cystatin/monellin"/>
    <property type="match status" value="2"/>
</dbReference>
<keyword evidence="7" id="KW-1185">Reference proteome</keyword>